<dbReference type="InterPro" id="IPR001099">
    <property type="entry name" value="Chalcone/stilbene_synt_N"/>
</dbReference>
<feature type="domain" description="Chalcone/stilbene synthase C-terminal" evidence="5">
    <location>
        <begin position="232"/>
        <end position="364"/>
    </location>
</feature>
<dbReference type="PANTHER" id="PTHR11877">
    <property type="entry name" value="HYDROXYMETHYLGLUTARYL-COA SYNTHASE"/>
    <property type="match status" value="1"/>
</dbReference>
<keyword evidence="2" id="KW-0808">Transferase</keyword>
<evidence type="ECO:0000259" key="5">
    <source>
        <dbReference type="Pfam" id="PF02797"/>
    </source>
</evidence>
<dbReference type="GO" id="GO:0016747">
    <property type="term" value="F:acyltransferase activity, transferring groups other than amino-acyl groups"/>
    <property type="evidence" value="ECO:0007669"/>
    <property type="project" value="InterPro"/>
</dbReference>
<evidence type="ECO:0000313" key="7">
    <source>
        <dbReference type="Proteomes" id="UP001232063"/>
    </source>
</evidence>
<evidence type="ECO:0000259" key="4">
    <source>
        <dbReference type="Pfam" id="PF00195"/>
    </source>
</evidence>
<evidence type="ECO:0000313" key="6">
    <source>
        <dbReference type="EMBL" id="MDJ1506847.1"/>
    </source>
</evidence>
<evidence type="ECO:0000256" key="3">
    <source>
        <dbReference type="PIRSR" id="PIRSR000451-1"/>
    </source>
</evidence>
<accession>A0AAE3RDQ6</accession>
<dbReference type="Gene3D" id="3.40.47.10">
    <property type="match status" value="2"/>
</dbReference>
<feature type="active site" description="Acyl-thioester intermediate" evidence="3">
    <location>
        <position position="155"/>
    </location>
</feature>
<dbReference type="AlphaFoldDB" id="A0AAE3RDQ6"/>
<comment type="caution">
    <text evidence="6">The sequence shown here is derived from an EMBL/GenBank/DDBJ whole genome shotgun (WGS) entry which is preliminary data.</text>
</comment>
<organism evidence="6 7">
    <name type="scientific">Xanthocytophaga agilis</name>
    <dbReference type="NCBI Taxonomy" id="3048010"/>
    <lineage>
        <taxon>Bacteria</taxon>
        <taxon>Pseudomonadati</taxon>
        <taxon>Bacteroidota</taxon>
        <taxon>Cytophagia</taxon>
        <taxon>Cytophagales</taxon>
        <taxon>Rhodocytophagaceae</taxon>
        <taxon>Xanthocytophaga</taxon>
    </lineage>
</organism>
<reference evidence="6" key="1">
    <citation type="submission" date="2023-05" db="EMBL/GenBank/DDBJ databases">
        <authorList>
            <person name="Zhang X."/>
        </authorList>
    </citation>
    <scope>NUCLEOTIDE SEQUENCE</scope>
    <source>
        <strain evidence="6">BD1B2-1</strain>
    </source>
</reference>
<gene>
    <name evidence="6" type="ORF">QNI22_39780</name>
</gene>
<protein>
    <submittedName>
        <fullName evidence="6">Type III polyketide synthase</fullName>
    </submittedName>
</protein>
<dbReference type="EMBL" id="JASJOU010000030">
    <property type="protein sequence ID" value="MDJ1506847.1"/>
    <property type="molecule type" value="Genomic_DNA"/>
</dbReference>
<evidence type="ECO:0000256" key="1">
    <source>
        <dbReference type="ARBA" id="ARBA00005531"/>
    </source>
</evidence>
<dbReference type="Proteomes" id="UP001232063">
    <property type="component" value="Unassembled WGS sequence"/>
</dbReference>
<dbReference type="GO" id="GO:0030639">
    <property type="term" value="P:polyketide biosynthetic process"/>
    <property type="evidence" value="ECO:0007669"/>
    <property type="project" value="TreeGrafter"/>
</dbReference>
<dbReference type="SUPFAM" id="SSF53901">
    <property type="entry name" value="Thiolase-like"/>
    <property type="match status" value="2"/>
</dbReference>
<dbReference type="CDD" id="cd00831">
    <property type="entry name" value="CHS_like"/>
    <property type="match status" value="1"/>
</dbReference>
<dbReference type="InterPro" id="IPR011141">
    <property type="entry name" value="Polyketide_synthase_type-III"/>
</dbReference>
<name>A0AAE3RDQ6_9BACT</name>
<dbReference type="PIRSF" id="PIRSF000451">
    <property type="entry name" value="PKS_III"/>
    <property type="match status" value="1"/>
</dbReference>
<dbReference type="Pfam" id="PF02797">
    <property type="entry name" value="Chal_sti_synt_C"/>
    <property type="match status" value="1"/>
</dbReference>
<keyword evidence="7" id="KW-1185">Reference proteome</keyword>
<comment type="similarity">
    <text evidence="1">Belongs to the thiolase-like superfamily. Chalcone/stilbene synthases family.</text>
</comment>
<dbReference type="PANTHER" id="PTHR11877:SF46">
    <property type="entry name" value="TYPE III POLYKETIDE SYNTHASE A"/>
    <property type="match status" value="1"/>
</dbReference>
<dbReference type="InterPro" id="IPR012328">
    <property type="entry name" value="Chalcone/stilbene_synt_C"/>
</dbReference>
<dbReference type="Pfam" id="PF00195">
    <property type="entry name" value="Chal_sti_synt_N"/>
    <property type="match status" value="1"/>
</dbReference>
<proteinExistence type="inferred from homology"/>
<dbReference type="InterPro" id="IPR016039">
    <property type="entry name" value="Thiolase-like"/>
</dbReference>
<feature type="domain" description="Chalcone/stilbene synthase N-terminal" evidence="4">
    <location>
        <begin position="3"/>
        <end position="217"/>
    </location>
</feature>
<dbReference type="RefSeq" id="WP_314520109.1">
    <property type="nucleotide sequence ID" value="NZ_JASJOU010000030.1"/>
</dbReference>
<sequence>MKSHITAIGTAVPPYQITQLQVADFMSNALEIDSEASRRLRALYRATGIHTRHTVLSDYTHTSGEFEFYGNNPGMEPFPAIDQRMELYRKNATPLCIQAIENCFEQMPGFAKERVTHLITVSCTGMYAPGVDIEIVEQVGLPTNVQRTAINFMGCYAAFPALKTADHICRANPDAVVLIVCVELCSIHFQKHNTDDHLLANALFADGAAAVLVQSTPTPGSLYMESFYGDLISVGKKDMAWHISNFGFEMTLSAYVPDLIEQGIQVLTENLFRNLTVSLENISLFAIHPGGKRILEVIEKQLALSPEDNYHAYEILRNYGNMSSPTVLFVLQSIQRTLELADKGKRILSFAFGPGLTLESMLLQVH</sequence>
<evidence type="ECO:0000256" key="2">
    <source>
        <dbReference type="ARBA" id="ARBA00022679"/>
    </source>
</evidence>